<reference evidence="1" key="2">
    <citation type="submission" date="2015-07" db="EMBL/GenBank/DDBJ databases">
        <title>Plasmids, circular viruses and viroids from rat gut.</title>
        <authorList>
            <person name="Jorgensen T.J."/>
            <person name="Hansen M.A."/>
            <person name="Xu Z."/>
            <person name="Tabak M.A."/>
            <person name="Sorensen S.J."/>
            <person name="Hansen L.H."/>
        </authorList>
    </citation>
    <scope>NUCLEOTIDE SEQUENCE</scope>
    <source>
        <strain evidence="1">RGFK1402</strain>
    </source>
</reference>
<organism evidence="1">
    <name type="scientific">uncultured prokaryote</name>
    <dbReference type="NCBI Taxonomy" id="198431"/>
    <lineage>
        <taxon>unclassified sequences</taxon>
        <taxon>environmental samples</taxon>
    </lineage>
</organism>
<dbReference type="EMBL" id="LN853952">
    <property type="protein sequence ID" value="CRY97169.1"/>
    <property type="molecule type" value="Genomic_DNA"/>
</dbReference>
<reference evidence="1" key="1">
    <citation type="submission" date="2015-06" db="EMBL/GenBank/DDBJ databases">
        <authorList>
            <person name="Joergensen T."/>
        </authorList>
    </citation>
    <scope>NUCLEOTIDE SEQUENCE</scope>
    <source>
        <strain evidence="1">RGFK1402</strain>
    </source>
</reference>
<evidence type="ECO:0000313" key="1">
    <source>
        <dbReference type="EMBL" id="CRY97169.1"/>
    </source>
</evidence>
<protein>
    <submittedName>
        <fullName evidence="1">Uncharacterized protein</fullName>
    </submittedName>
</protein>
<proteinExistence type="predicted"/>
<dbReference type="AlphaFoldDB" id="A0A0H5Q6W2"/>
<name>A0A0H5Q6W2_9ZZZZ</name>
<accession>A0A0H5Q6W2</accession>
<sequence length="81" mass="8637">MRSSDPPTTMIDGISTMYGHTFITNGHDGVICAYNAQDAKPPLSAPQMPPLQPILGLIMPNTARITSILLHHASLAGQKRG</sequence>